<reference evidence="3" key="2">
    <citation type="submission" date="2023-01" db="EMBL/GenBank/DDBJ databases">
        <authorList>
            <person name="Petersen C."/>
        </authorList>
    </citation>
    <scope>NUCLEOTIDE SEQUENCE</scope>
    <source>
        <strain evidence="3">IBT 17514</strain>
    </source>
</reference>
<comment type="caution">
    <text evidence="3">The sequence shown here is derived from an EMBL/GenBank/DDBJ whole genome shotgun (WGS) entry which is preliminary data.</text>
</comment>
<dbReference type="AlphaFoldDB" id="A0AAD6HDC9"/>
<gene>
    <name evidence="3" type="ORF">N7493_010716</name>
</gene>
<protein>
    <submittedName>
        <fullName evidence="3">Uncharacterized protein</fullName>
    </submittedName>
</protein>
<name>A0AAD6HDC9_9EURO</name>
<evidence type="ECO:0000313" key="4">
    <source>
        <dbReference type="Proteomes" id="UP001215712"/>
    </source>
</evidence>
<dbReference type="PANTHER" id="PTHR23422">
    <property type="entry name" value="DIPEPTIDYL PEPTIDASE III-RELATED"/>
    <property type="match status" value="1"/>
</dbReference>
<dbReference type="GO" id="GO:0005737">
    <property type="term" value="C:cytoplasm"/>
    <property type="evidence" value="ECO:0007669"/>
    <property type="project" value="TreeGrafter"/>
</dbReference>
<dbReference type="PANTHER" id="PTHR23422:SF11">
    <property type="entry name" value="DIPEPTIDYL PEPTIDASE 3"/>
    <property type="match status" value="1"/>
</dbReference>
<keyword evidence="4" id="KW-1185">Reference proteome</keyword>
<organism evidence="3 4">
    <name type="scientific">Penicillium malachiteum</name>
    <dbReference type="NCBI Taxonomy" id="1324776"/>
    <lineage>
        <taxon>Eukaryota</taxon>
        <taxon>Fungi</taxon>
        <taxon>Dikarya</taxon>
        <taxon>Ascomycota</taxon>
        <taxon>Pezizomycotina</taxon>
        <taxon>Eurotiomycetes</taxon>
        <taxon>Eurotiomycetidae</taxon>
        <taxon>Eurotiales</taxon>
        <taxon>Aspergillaceae</taxon>
        <taxon>Penicillium</taxon>
    </lineage>
</organism>
<accession>A0AAD6HDC9</accession>
<dbReference type="EMBL" id="JAQJAN010000019">
    <property type="protein sequence ID" value="KAJ5709382.1"/>
    <property type="molecule type" value="Genomic_DNA"/>
</dbReference>
<evidence type="ECO:0000256" key="2">
    <source>
        <dbReference type="ARBA" id="ARBA00022801"/>
    </source>
</evidence>
<keyword evidence="1" id="KW-0479">Metal-binding</keyword>
<sequence length="321" mass="36760">MFDLIIELYKACDGRWNQFREIGIEQRDLDHWLEFAGMFLSSLGNYFSYGNRKVIPNLSEEVLCQMASISPEAIAKFEEVLDLMMAPQPSRFGYPSKISQCGFYPETKDITKAEVEAITKLMETKEISPENTRLRKLEHSPFEILQASAEKDIPRYLGEINIDEQRTAKVLLSRGDHNSEMKKIYTELSEVRKYADTEEQKSALSQLIESFRTGNYGRFNSAHKAWVRDKSPKIEHCMGFLFEYRDQNGARADWLAVAGIANPQDTSKMKRVIEKSAEIICTLPWAVPGENNCKGLFEPYGADVPDFAIIHGHYTTKKFKA</sequence>
<dbReference type="Pfam" id="PF03571">
    <property type="entry name" value="Peptidase_M49"/>
    <property type="match status" value="1"/>
</dbReference>
<dbReference type="Gene3D" id="3.30.540.30">
    <property type="match status" value="1"/>
</dbReference>
<evidence type="ECO:0000256" key="1">
    <source>
        <dbReference type="ARBA" id="ARBA00022723"/>
    </source>
</evidence>
<dbReference type="GO" id="GO:0008239">
    <property type="term" value="F:dipeptidyl-peptidase activity"/>
    <property type="evidence" value="ECO:0007669"/>
    <property type="project" value="TreeGrafter"/>
</dbReference>
<dbReference type="InterPro" id="IPR039461">
    <property type="entry name" value="Peptidase_M49"/>
</dbReference>
<proteinExistence type="predicted"/>
<keyword evidence="2" id="KW-0378">Hydrolase</keyword>
<dbReference type="Proteomes" id="UP001215712">
    <property type="component" value="Unassembled WGS sequence"/>
</dbReference>
<reference evidence="3" key="1">
    <citation type="journal article" date="2023" name="IMA Fungus">
        <title>Comparative genomic study of the Penicillium genus elucidates a diverse pangenome and 15 lateral gene transfer events.</title>
        <authorList>
            <person name="Petersen C."/>
            <person name="Sorensen T."/>
            <person name="Nielsen M.R."/>
            <person name="Sondergaard T.E."/>
            <person name="Sorensen J.L."/>
            <person name="Fitzpatrick D.A."/>
            <person name="Frisvad J.C."/>
            <person name="Nielsen K.L."/>
        </authorList>
    </citation>
    <scope>NUCLEOTIDE SEQUENCE</scope>
    <source>
        <strain evidence="3">IBT 17514</strain>
    </source>
</reference>
<evidence type="ECO:0000313" key="3">
    <source>
        <dbReference type="EMBL" id="KAJ5709382.1"/>
    </source>
</evidence>
<dbReference type="GO" id="GO:0046872">
    <property type="term" value="F:metal ion binding"/>
    <property type="evidence" value="ECO:0007669"/>
    <property type="project" value="UniProtKB-KW"/>
</dbReference>